<keyword evidence="6" id="KW-1133">Transmembrane helix</keyword>
<feature type="domain" description="Wax synthase" evidence="8">
    <location>
        <begin position="221"/>
        <end position="307"/>
    </location>
</feature>
<dbReference type="Proteomes" id="UP001222325">
    <property type="component" value="Unassembled WGS sequence"/>
</dbReference>
<evidence type="ECO:0000313" key="9">
    <source>
        <dbReference type="EMBL" id="KAJ7100945.1"/>
    </source>
</evidence>
<keyword evidence="5" id="KW-0812">Transmembrane</keyword>
<organism evidence="9 10">
    <name type="scientific">Mycena belliarum</name>
    <dbReference type="NCBI Taxonomy" id="1033014"/>
    <lineage>
        <taxon>Eukaryota</taxon>
        <taxon>Fungi</taxon>
        <taxon>Dikarya</taxon>
        <taxon>Basidiomycota</taxon>
        <taxon>Agaricomycotina</taxon>
        <taxon>Agaricomycetes</taxon>
        <taxon>Agaricomycetidae</taxon>
        <taxon>Agaricales</taxon>
        <taxon>Marasmiineae</taxon>
        <taxon>Mycenaceae</taxon>
        <taxon>Mycena</taxon>
    </lineage>
</organism>
<protein>
    <submittedName>
        <fullName evidence="9">Membrane bound O-acyl transferase family-domain-containing protein</fullName>
    </submittedName>
</protein>
<keyword evidence="4 9" id="KW-0808">Transferase</keyword>
<comment type="pathway">
    <text evidence="2">Secondary metabolite biosynthesis.</text>
</comment>
<keyword evidence="7" id="KW-0472">Membrane</keyword>
<evidence type="ECO:0000256" key="5">
    <source>
        <dbReference type="ARBA" id="ARBA00022692"/>
    </source>
</evidence>
<evidence type="ECO:0000313" key="10">
    <source>
        <dbReference type="Proteomes" id="UP001222325"/>
    </source>
</evidence>
<proteinExistence type="inferred from homology"/>
<dbReference type="GO" id="GO:0016020">
    <property type="term" value="C:membrane"/>
    <property type="evidence" value="ECO:0007669"/>
    <property type="project" value="UniProtKB-SubCell"/>
</dbReference>
<evidence type="ECO:0000259" key="8">
    <source>
        <dbReference type="Pfam" id="PF13813"/>
    </source>
</evidence>
<dbReference type="GO" id="GO:0006629">
    <property type="term" value="P:lipid metabolic process"/>
    <property type="evidence" value="ECO:0007669"/>
    <property type="project" value="InterPro"/>
</dbReference>
<dbReference type="InterPro" id="IPR044851">
    <property type="entry name" value="Wax_synthase"/>
</dbReference>
<comment type="similarity">
    <text evidence="3">Belongs to the wax synthase family.</text>
</comment>
<evidence type="ECO:0000256" key="2">
    <source>
        <dbReference type="ARBA" id="ARBA00005179"/>
    </source>
</evidence>
<dbReference type="AlphaFoldDB" id="A0AAD6UF30"/>
<sequence>MLLLVWKPFPHAYLALYLALICTPLVIRPSPHRRWFFVPLLLLTWRLLHDAEAEYITSMFWVIHLLIASDYILLTDVQRELSQQDAMHARSRSPHKIEDAALAKRIKWGLTLFFNPRGVGWAHEPHFALPARPAANTSRMHFFACQLARLAGAILLFDLGNLHVRWNPAFRLRAGLAGAGLSWRIIGTVGWVCSASSGILLAHITASLICVALGVSRPQDWPPLFGGWRDVSSVRRFWARGWHQLLRRSLCAHAKFATHVLLRLPPNSGAACCVYILAAFALSGLVHHLGETVALGGRARSGSLLFFGIQPVALALETLLAPRMPRWARALGPAWVLAWFSLTLPIMQDPLIRTGVLYSRVEVSIIMRMCRGTWVLPSVPS</sequence>
<evidence type="ECO:0000256" key="1">
    <source>
        <dbReference type="ARBA" id="ARBA00004141"/>
    </source>
</evidence>
<reference evidence="9" key="1">
    <citation type="submission" date="2023-03" db="EMBL/GenBank/DDBJ databases">
        <title>Massive genome expansion in bonnet fungi (Mycena s.s.) driven by repeated elements and novel gene families across ecological guilds.</title>
        <authorList>
            <consortium name="Lawrence Berkeley National Laboratory"/>
            <person name="Harder C.B."/>
            <person name="Miyauchi S."/>
            <person name="Viragh M."/>
            <person name="Kuo A."/>
            <person name="Thoen E."/>
            <person name="Andreopoulos B."/>
            <person name="Lu D."/>
            <person name="Skrede I."/>
            <person name="Drula E."/>
            <person name="Henrissat B."/>
            <person name="Morin E."/>
            <person name="Kohler A."/>
            <person name="Barry K."/>
            <person name="LaButti K."/>
            <person name="Morin E."/>
            <person name="Salamov A."/>
            <person name="Lipzen A."/>
            <person name="Mereny Z."/>
            <person name="Hegedus B."/>
            <person name="Baldrian P."/>
            <person name="Stursova M."/>
            <person name="Weitz H."/>
            <person name="Taylor A."/>
            <person name="Grigoriev I.V."/>
            <person name="Nagy L.G."/>
            <person name="Martin F."/>
            <person name="Kauserud H."/>
        </authorList>
    </citation>
    <scope>NUCLEOTIDE SEQUENCE</scope>
    <source>
        <strain evidence="9">CBHHK173m</strain>
    </source>
</reference>
<comment type="caution">
    <text evidence="9">The sequence shown here is derived from an EMBL/GenBank/DDBJ whole genome shotgun (WGS) entry which is preliminary data.</text>
</comment>
<evidence type="ECO:0000256" key="6">
    <source>
        <dbReference type="ARBA" id="ARBA00022989"/>
    </source>
</evidence>
<accession>A0AAD6UF30</accession>
<gene>
    <name evidence="9" type="ORF">B0H15DRAFT_769892</name>
</gene>
<evidence type="ECO:0000256" key="3">
    <source>
        <dbReference type="ARBA" id="ARBA00007282"/>
    </source>
</evidence>
<dbReference type="InterPro" id="IPR032805">
    <property type="entry name" value="Wax_synthase_dom"/>
</dbReference>
<evidence type="ECO:0000256" key="4">
    <source>
        <dbReference type="ARBA" id="ARBA00022679"/>
    </source>
</evidence>
<evidence type="ECO:0000256" key="7">
    <source>
        <dbReference type="ARBA" id="ARBA00023136"/>
    </source>
</evidence>
<dbReference type="PANTHER" id="PTHR31595:SF57">
    <property type="entry name" value="OS04G0481900 PROTEIN"/>
    <property type="match status" value="1"/>
</dbReference>
<comment type="subcellular location">
    <subcellularLocation>
        <location evidence="1">Membrane</location>
        <topology evidence="1">Multi-pass membrane protein</topology>
    </subcellularLocation>
</comment>
<keyword evidence="10" id="KW-1185">Reference proteome</keyword>
<dbReference type="PANTHER" id="PTHR31595">
    <property type="entry name" value="LONG-CHAIN-ALCOHOL O-FATTY-ACYLTRANSFERASE 3-RELATED"/>
    <property type="match status" value="1"/>
</dbReference>
<dbReference type="GO" id="GO:0008374">
    <property type="term" value="F:O-acyltransferase activity"/>
    <property type="evidence" value="ECO:0007669"/>
    <property type="project" value="InterPro"/>
</dbReference>
<dbReference type="EMBL" id="JARJCN010000005">
    <property type="protein sequence ID" value="KAJ7100945.1"/>
    <property type="molecule type" value="Genomic_DNA"/>
</dbReference>
<dbReference type="Pfam" id="PF13813">
    <property type="entry name" value="MBOAT_2"/>
    <property type="match status" value="1"/>
</dbReference>
<name>A0AAD6UF30_9AGAR</name>